<dbReference type="EC" id="2.4.1.-" evidence="3"/>
<reference evidence="4 5" key="1">
    <citation type="submission" date="2024-04" db="EMBL/GenBank/DDBJ databases">
        <authorList>
            <consortium name="Genoscope - CEA"/>
            <person name="William W."/>
        </authorList>
    </citation>
    <scope>NUCLEOTIDE SEQUENCE [LARGE SCALE GENOMIC DNA]</scope>
</reference>
<organism evidence="4 5">
    <name type="scientific">Lymnaea stagnalis</name>
    <name type="common">Great pond snail</name>
    <name type="synonym">Helix stagnalis</name>
    <dbReference type="NCBI Taxonomy" id="6523"/>
    <lineage>
        <taxon>Eukaryota</taxon>
        <taxon>Metazoa</taxon>
        <taxon>Spiralia</taxon>
        <taxon>Lophotrochozoa</taxon>
        <taxon>Mollusca</taxon>
        <taxon>Gastropoda</taxon>
        <taxon>Heterobranchia</taxon>
        <taxon>Euthyneura</taxon>
        <taxon>Panpulmonata</taxon>
        <taxon>Hygrophila</taxon>
        <taxon>Lymnaeoidea</taxon>
        <taxon>Lymnaeidae</taxon>
        <taxon>Lymnaea</taxon>
    </lineage>
</organism>
<evidence type="ECO:0000313" key="4">
    <source>
        <dbReference type="EMBL" id="CAL1534252.1"/>
    </source>
</evidence>
<dbReference type="Proteomes" id="UP001497497">
    <property type="component" value="Unassembled WGS sequence"/>
</dbReference>
<dbReference type="PANTHER" id="PTHR11927:SF9">
    <property type="entry name" value="L-FUCOSYLTRANSFERASE"/>
    <property type="match status" value="1"/>
</dbReference>
<sequence>MARRLSLQCVVVFSGPALLCVAGLLYGAWSWPSLRERLTPSPTADGTSVTYSLTINHDQGRMGNKLFKYASLLGLARTHGRHAFVNPYKEDLDMAKVFNLTHVEKHSEISRWPLIEEKNYATVDDVFKKLPPTNVRLRGYVQSWRYFDAIKDEIRREFQFLPKHRSMAEEFRGKLLQDVKNGSDTVVVVGVHVRQRDQKSLPNTTVAPASFYRNAFLKMRSLLPGRRLVFVVSSNDLPWCEENLRQPDTVVVQPAPPDQHFAILATSDHMIVSAGSYGWWAGWLTGGHVIYYKRFPLPESFEAKGFVHDDYYPPSWIPVDH</sequence>
<protein>
    <recommendedName>
        <fullName evidence="3">L-Fucosyltransferase</fullName>
        <ecNumber evidence="3">2.4.1.-</ecNumber>
    </recommendedName>
</protein>
<dbReference type="PANTHER" id="PTHR11927">
    <property type="entry name" value="GALACTOSIDE 2-L-FUCOSYLTRANSFERASE"/>
    <property type="match status" value="1"/>
</dbReference>
<keyword evidence="3" id="KW-0735">Signal-anchor</keyword>
<comment type="caution">
    <text evidence="4">The sequence shown here is derived from an EMBL/GenBank/DDBJ whole genome shotgun (WGS) entry which is preliminary data.</text>
</comment>
<dbReference type="GO" id="GO:0008107">
    <property type="term" value="F:galactoside 2-alpha-L-fucosyltransferase activity"/>
    <property type="evidence" value="ECO:0007669"/>
    <property type="project" value="InterPro"/>
</dbReference>
<keyword evidence="1 3" id="KW-0328">Glycosyltransferase</keyword>
<dbReference type="EMBL" id="CAXITT010000166">
    <property type="protein sequence ID" value="CAL1534252.1"/>
    <property type="molecule type" value="Genomic_DNA"/>
</dbReference>
<evidence type="ECO:0000256" key="3">
    <source>
        <dbReference type="RuleBase" id="RU363129"/>
    </source>
</evidence>
<name>A0AAV2HKK3_LYMST</name>
<evidence type="ECO:0000256" key="2">
    <source>
        <dbReference type="ARBA" id="ARBA00022679"/>
    </source>
</evidence>
<dbReference type="GO" id="GO:0032580">
    <property type="term" value="C:Golgi cisterna membrane"/>
    <property type="evidence" value="ECO:0007669"/>
    <property type="project" value="UniProtKB-SubCell"/>
</dbReference>
<dbReference type="AlphaFoldDB" id="A0AAV2HKK3"/>
<keyword evidence="2 3" id="KW-0808">Transferase</keyword>
<dbReference type="CDD" id="cd11301">
    <property type="entry name" value="Fut1_Fut2_like"/>
    <property type="match status" value="1"/>
</dbReference>
<accession>A0AAV2HKK3</accession>
<proteinExistence type="inferred from homology"/>
<evidence type="ECO:0000313" key="5">
    <source>
        <dbReference type="Proteomes" id="UP001497497"/>
    </source>
</evidence>
<gene>
    <name evidence="4" type="ORF">GSLYS_00008212001</name>
</gene>
<dbReference type="Pfam" id="PF01531">
    <property type="entry name" value="Glyco_transf_11"/>
    <property type="match status" value="1"/>
</dbReference>
<evidence type="ECO:0000256" key="1">
    <source>
        <dbReference type="ARBA" id="ARBA00022676"/>
    </source>
</evidence>
<keyword evidence="3" id="KW-0325">Glycoprotein</keyword>
<keyword evidence="3" id="KW-0333">Golgi apparatus</keyword>
<comment type="pathway">
    <text evidence="3">Protein modification; protein glycosylation.</text>
</comment>
<comment type="similarity">
    <text evidence="3">Belongs to the glycosyltransferase 11 family.</text>
</comment>
<dbReference type="GO" id="GO:0005975">
    <property type="term" value="P:carbohydrate metabolic process"/>
    <property type="evidence" value="ECO:0007669"/>
    <property type="project" value="InterPro"/>
</dbReference>
<keyword evidence="5" id="KW-1185">Reference proteome</keyword>
<dbReference type="InterPro" id="IPR002516">
    <property type="entry name" value="Glyco_trans_11"/>
</dbReference>
<keyword evidence="3" id="KW-0812">Transmembrane</keyword>
<comment type="subcellular location">
    <subcellularLocation>
        <location evidence="3">Golgi apparatus</location>
        <location evidence="3">Golgi stack membrane</location>
        <topology evidence="3">Single-pass type II membrane protein</topology>
    </subcellularLocation>
</comment>